<sequence>MVILSATLVNIAYNTTMIRAIGTLTENIRYNLITWPDRVTA</sequence>
<accession>A0A226X193</accession>
<dbReference type="AlphaFoldDB" id="A0A226X193"/>
<organism evidence="1 2">
    <name type="scientific">Caballeronia sordidicola</name>
    <name type="common">Burkholderia sordidicola</name>
    <dbReference type="NCBI Taxonomy" id="196367"/>
    <lineage>
        <taxon>Bacteria</taxon>
        <taxon>Pseudomonadati</taxon>
        <taxon>Pseudomonadota</taxon>
        <taxon>Betaproteobacteria</taxon>
        <taxon>Burkholderiales</taxon>
        <taxon>Burkholderiaceae</taxon>
        <taxon>Caballeronia</taxon>
    </lineage>
</organism>
<dbReference type="Proteomes" id="UP000214720">
    <property type="component" value="Unassembled WGS sequence"/>
</dbReference>
<protein>
    <submittedName>
        <fullName evidence="1">Uncharacterized protein</fullName>
    </submittedName>
</protein>
<evidence type="ECO:0000313" key="2">
    <source>
        <dbReference type="Proteomes" id="UP000214720"/>
    </source>
</evidence>
<comment type="caution">
    <text evidence="1">The sequence shown here is derived from an EMBL/GenBank/DDBJ whole genome shotgun (WGS) entry which is preliminary data.</text>
</comment>
<evidence type="ECO:0000313" key="1">
    <source>
        <dbReference type="EMBL" id="OXC76787.1"/>
    </source>
</evidence>
<name>A0A226X193_CABSO</name>
<proteinExistence type="predicted"/>
<gene>
    <name evidence="1" type="ORF">BSU04_20065</name>
</gene>
<reference evidence="2" key="1">
    <citation type="submission" date="2017-01" db="EMBL/GenBank/DDBJ databases">
        <title>Genome Analysis of Deinococcus marmoris KOPRI26562.</title>
        <authorList>
            <person name="Kim J.H."/>
            <person name="Oh H.-M."/>
        </authorList>
    </citation>
    <scope>NUCLEOTIDE SEQUENCE [LARGE SCALE GENOMIC DNA]</scope>
    <source>
        <strain evidence="2">PAMC 26633</strain>
    </source>
</reference>
<dbReference type="EMBL" id="MTHB01000115">
    <property type="protein sequence ID" value="OXC76787.1"/>
    <property type="molecule type" value="Genomic_DNA"/>
</dbReference>